<evidence type="ECO:0000313" key="3">
    <source>
        <dbReference type="Proteomes" id="UP000326611"/>
    </source>
</evidence>
<feature type="transmembrane region" description="Helical" evidence="1">
    <location>
        <begin position="69"/>
        <end position="89"/>
    </location>
</feature>
<dbReference type="Pfam" id="PF04341">
    <property type="entry name" value="DUF485"/>
    <property type="match status" value="1"/>
</dbReference>
<keyword evidence="1" id="KW-0812">Transmembrane</keyword>
<proteinExistence type="predicted"/>
<dbReference type="InterPro" id="IPR052959">
    <property type="entry name" value="Inner_membrane_assoc"/>
</dbReference>
<dbReference type="OrthoDB" id="5297034at2"/>
<organism evidence="2 3">
    <name type="scientific">Pseudomonas fluorescens</name>
    <dbReference type="NCBI Taxonomy" id="294"/>
    <lineage>
        <taxon>Bacteria</taxon>
        <taxon>Pseudomonadati</taxon>
        <taxon>Pseudomonadota</taxon>
        <taxon>Gammaproteobacteria</taxon>
        <taxon>Pseudomonadales</taxon>
        <taxon>Pseudomonadaceae</taxon>
        <taxon>Pseudomonas</taxon>
    </lineage>
</organism>
<sequence length="109" mass="12315" precursor="true">MSNTAEQLCDHYSRIRNNPRFIVLSRSRSRTSWLLSALVLCAYFVFMAVAACLPQALHAPLYPGSHLTLGLPLGALIILVSWLLTGWYVHRANTRFDSLSEQIVQECRP</sequence>
<dbReference type="PANTHER" id="PTHR38598">
    <property type="entry name" value="INNER MEMBRANE PROTEIN YJCH"/>
    <property type="match status" value="1"/>
</dbReference>
<accession>A0A5E7R076</accession>
<dbReference type="Proteomes" id="UP000326611">
    <property type="component" value="Unassembled WGS sequence"/>
</dbReference>
<gene>
    <name evidence="2" type="primary">yjcH_2</name>
    <name evidence="2" type="ORF">PS918_00521</name>
</gene>
<reference evidence="2 3" key="1">
    <citation type="submission" date="2019-09" db="EMBL/GenBank/DDBJ databases">
        <authorList>
            <person name="Chandra G."/>
            <person name="Truman W A."/>
        </authorList>
    </citation>
    <scope>NUCLEOTIDE SEQUENCE [LARGE SCALE GENOMIC DNA]</scope>
    <source>
        <strain evidence="2">PS918</strain>
    </source>
</reference>
<evidence type="ECO:0000313" key="2">
    <source>
        <dbReference type="EMBL" id="VVP67135.1"/>
    </source>
</evidence>
<evidence type="ECO:0000256" key="1">
    <source>
        <dbReference type="SAM" id="Phobius"/>
    </source>
</evidence>
<keyword evidence="1" id="KW-1133">Transmembrane helix</keyword>
<dbReference type="AlphaFoldDB" id="A0A5E7R076"/>
<dbReference type="InterPro" id="IPR007436">
    <property type="entry name" value="DUF485"/>
</dbReference>
<keyword evidence="1" id="KW-0472">Membrane</keyword>
<dbReference type="RefSeq" id="WP_150768708.1">
    <property type="nucleotide sequence ID" value="NZ_CABVIY010000001.1"/>
</dbReference>
<feature type="transmembrane region" description="Helical" evidence="1">
    <location>
        <begin position="33"/>
        <end position="57"/>
    </location>
</feature>
<name>A0A5E7R076_PSEFL</name>
<dbReference type="PANTHER" id="PTHR38598:SF1">
    <property type="entry name" value="INNER MEMBRANE PROTEIN YJCH"/>
    <property type="match status" value="1"/>
</dbReference>
<protein>
    <submittedName>
        <fullName evidence="2">Inner membrane protein YjcH</fullName>
    </submittedName>
</protein>
<dbReference type="EMBL" id="CABVIY010000001">
    <property type="protein sequence ID" value="VVP67135.1"/>
    <property type="molecule type" value="Genomic_DNA"/>
</dbReference>
<dbReference type="GO" id="GO:0005886">
    <property type="term" value="C:plasma membrane"/>
    <property type="evidence" value="ECO:0007669"/>
    <property type="project" value="TreeGrafter"/>
</dbReference>